<evidence type="ECO:0000256" key="3">
    <source>
        <dbReference type="ARBA" id="ARBA00022692"/>
    </source>
</evidence>
<keyword evidence="11" id="KW-1185">Reference proteome</keyword>
<dbReference type="OrthoDB" id="9781705at2"/>
<evidence type="ECO:0000259" key="9">
    <source>
        <dbReference type="PROSITE" id="PS50928"/>
    </source>
</evidence>
<dbReference type="PROSITE" id="PS50928">
    <property type="entry name" value="ABC_TM1"/>
    <property type="match status" value="1"/>
</dbReference>
<comment type="subcellular location">
    <subcellularLocation>
        <location evidence="1 8">Cell membrane</location>
        <topology evidence="1 8">Multi-pass membrane protein</topology>
    </subcellularLocation>
</comment>
<dbReference type="EMBL" id="CP015922">
    <property type="protein sequence ID" value="ANJ00811.1"/>
    <property type="molecule type" value="Genomic_DNA"/>
</dbReference>
<dbReference type="CDD" id="cd06261">
    <property type="entry name" value="TM_PBP2"/>
    <property type="match status" value="1"/>
</dbReference>
<dbReference type="PANTHER" id="PTHR30177:SF4">
    <property type="entry name" value="OSMOPROTECTANT IMPORT PERMEASE PROTEIN OSMW"/>
    <property type="match status" value="1"/>
</dbReference>
<evidence type="ECO:0000256" key="7">
    <source>
        <dbReference type="ARBA" id="ARBA00035652"/>
    </source>
</evidence>
<keyword evidence="5 8" id="KW-0472">Membrane</keyword>
<organism evidence="10 11">
    <name type="scientific">Polynucleobacter wuianus</name>
    <dbReference type="NCBI Taxonomy" id="1743168"/>
    <lineage>
        <taxon>Bacteria</taxon>
        <taxon>Pseudomonadati</taxon>
        <taxon>Pseudomonadota</taxon>
        <taxon>Betaproteobacteria</taxon>
        <taxon>Burkholderiales</taxon>
        <taxon>Burkholderiaceae</taxon>
        <taxon>Polynucleobacter</taxon>
    </lineage>
</organism>
<accession>A0A191UIQ8</accession>
<sequence length="486" mass="52169">MTISCFVSAQSTEKITAVGSKRFTESYVLGELVNLTLHDAGLKAIHRQGLGNTAIVIQALKTGQIDVYPEYTGTILREILKRPETEASIDALNAWLKPMGLKAAIPLGFNNTYALAMRPEQASKLGIKRISDIANLSTEQQSTLRIALSPEFKTRNDGWSALIQAYALKIKSKKVLEHGLAYDALVRGDVDIVDAYSTDASITKNNLTLLEDDRKSFPRYDAILLMRSDFDEKPLQKLAGALNEVTMAKLNNEAESGISFEMIARGFLNKSTNDQSSPTKISRFFNLLFGPDFLTALRDHVLLVTISSTMALLVGIPLGVVAYRRPRFSTWILGTVGVLQTIPSLALLTILIAVLDQIGTIPAVLALFIYGLLPIVGATHIGLMEVPSTLKEAALALGCNERKLLLSIELPHAKPIIMTGLASATVIGVGTCTLAALVGAGGFGDLIVAGLAVNDQALMLSGAIPAAILALLAQVVLTPKRKAINK</sequence>
<dbReference type="Pfam" id="PF04069">
    <property type="entry name" value="OpuAC"/>
    <property type="match status" value="1"/>
</dbReference>
<dbReference type="SUPFAM" id="SSF53850">
    <property type="entry name" value="Periplasmic binding protein-like II"/>
    <property type="match status" value="1"/>
</dbReference>
<evidence type="ECO:0000256" key="5">
    <source>
        <dbReference type="ARBA" id="ARBA00023136"/>
    </source>
</evidence>
<dbReference type="InterPro" id="IPR000515">
    <property type="entry name" value="MetI-like"/>
</dbReference>
<evidence type="ECO:0000256" key="4">
    <source>
        <dbReference type="ARBA" id="ARBA00022989"/>
    </source>
</evidence>
<feature type="transmembrane region" description="Helical" evidence="8">
    <location>
        <begin position="301"/>
        <end position="323"/>
    </location>
</feature>
<evidence type="ECO:0000256" key="6">
    <source>
        <dbReference type="ARBA" id="ARBA00035642"/>
    </source>
</evidence>
<dbReference type="InterPro" id="IPR007210">
    <property type="entry name" value="ABC_Gly_betaine_transp_sub-bd"/>
</dbReference>
<comment type="similarity">
    <text evidence="7">In the N-terminal section; belongs to the binding-protein-dependent transport system permease family.</text>
</comment>
<dbReference type="InterPro" id="IPR035906">
    <property type="entry name" value="MetI-like_sf"/>
</dbReference>
<feature type="transmembrane region" description="Helical" evidence="8">
    <location>
        <begin position="361"/>
        <end position="383"/>
    </location>
</feature>
<dbReference type="GO" id="GO:0022857">
    <property type="term" value="F:transmembrane transporter activity"/>
    <property type="evidence" value="ECO:0007669"/>
    <property type="project" value="InterPro"/>
</dbReference>
<proteinExistence type="inferred from homology"/>
<dbReference type="GO" id="GO:0031460">
    <property type="term" value="P:glycine betaine transport"/>
    <property type="evidence" value="ECO:0007669"/>
    <property type="project" value="TreeGrafter"/>
</dbReference>
<dbReference type="InterPro" id="IPR051204">
    <property type="entry name" value="ABC_transp_perm/SBD"/>
</dbReference>
<evidence type="ECO:0000256" key="1">
    <source>
        <dbReference type="ARBA" id="ARBA00004651"/>
    </source>
</evidence>
<dbReference type="Pfam" id="PF00528">
    <property type="entry name" value="BPD_transp_1"/>
    <property type="match status" value="1"/>
</dbReference>
<feature type="transmembrane region" description="Helical" evidence="8">
    <location>
        <begin position="330"/>
        <end position="355"/>
    </location>
</feature>
<dbReference type="STRING" id="1743168.A8O14_09430"/>
<dbReference type="Gene3D" id="1.10.3720.10">
    <property type="entry name" value="MetI-like"/>
    <property type="match status" value="1"/>
</dbReference>
<comment type="similarity">
    <text evidence="6">In the C-terminal section; belongs to the OsmX family.</text>
</comment>
<comment type="similarity">
    <text evidence="8">Belongs to the binding-protein-dependent transport system permease family.</text>
</comment>
<dbReference type="PANTHER" id="PTHR30177">
    <property type="entry name" value="GLYCINE BETAINE/L-PROLINE TRANSPORT SYSTEM PERMEASE PROTEIN PROW"/>
    <property type="match status" value="1"/>
</dbReference>
<name>A0A191UIQ8_9BURK</name>
<evidence type="ECO:0000256" key="2">
    <source>
        <dbReference type="ARBA" id="ARBA00022448"/>
    </source>
</evidence>
<dbReference type="Gene3D" id="3.40.190.120">
    <property type="entry name" value="Osmoprotection protein (prox), domain 2"/>
    <property type="match status" value="1"/>
</dbReference>
<dbReference type="SUPFAM" id="SSF161098">
    <property type="entry name" value="MetI-like"/>
    <property type="match status" value="1"/>
</dbReference>
<dbReference type="Proteomes" id="UP000078463">
    <property type="component" value="Chromosome"/>
</dbReference>
<dbReference type="GO" id="GO:0043190">
    <property type="term" value="C:ATP-binding cassette (ABC) transporter complex"/>
    <property type="evidence" value="ECO:0007669"/>
    <property type="project" value="InterPro"/>
</dbReference>
<dbReference type="Gene3D" id="3.40.190.10">
    <property type="entry name" value="Periplasmic binding protein-like II"/>
    <property type="match status" value="1"/>
</dbReference>
<feature type="domain" description="ABC transmembrane type-1" evidence="9">
    <location>
        <begin position="297"/>
        <end position="477"/>
    </location>
</feature>
<feature type="transmembrane region" description="Helical" evidence="8">
    <location>
        <begin position="458"/>
        <end position="477"/>
    </location>
</feature>
<evidence type="ECO:0000313" key="11">
    <source>
        <dbReference type="Proteomes" id="UP000078463"/>
    </source>
</evidence>
<gene>
    <name evidence="10" type="ORF">A8O14_09430</name>
</gene>
<protein>
    <recommendedName>
        <fullName evidence="9">ABC transmembrane type-1 domain-containing protein</fullName>
    </recommendedName>
</protein>
<keyword evidence="2 8" id="KW-0813">Transport</keyword>
<dbReference type="KEGG" id="pwu:A8O14_09430"/>
<keyword evidence="4 8" id="KW-1133">Transmembrane helix</keyword>
<evidence type="ECO:0000256" key="8">
    <source>
        <dbReference type="RuleBase" id="RU363032"/>
    </source>
</evidence>
<feature type="transmembrane region" description="Helical" evidence="8">
    <location>
        <begin position="416"/>
        <end position="438"/>
    </location>
</feature>
<evidence type="ECO:0000313" key="10">
    <source>
        <dbReference type="EMBL" id="ANJ00811.1"/>
    </source>
</evidence>
<keyword evidence="3 8" id="KW-0812">Transmembrane</keyword>
<dbReference type="AlphaFoldDB" id="A0A191UIQ8"/>
<reference evidence="11" key="1">
    <citation type="submission" date="2016-05" db="EMBL/GenBank/DDBJ databases">
        <title>Polynucleobacter sp. QLW-P1FAT50C-4 genome.</title>
        <authorList>
            <person name="Hahn M.W."/>
        </authorList>
    </citation>
    <scope>NUCLEOTIDE SEQUENCE [LARGE SCALE GENOMIC DNA]</scope>
    <source>
        <strain evidence="11">QLW-P1FAT50C-4</strain>
    </source>
</reference>